<feature type="transmembrane region" description="Helical" evidence="1">
    <location>
        <begin position="322"/>
        <end position="339"/>
    </location>
</feature>
<dbReference type="RefSeq" id="WP_167085736.1">
    <property type="nucleotide sequence ID" value="NZ_WHJG01000004.1"/>
</dbReference>
<feature type="transmembrane region" description="Helical" evidence="1">
    <location>
        <begin position="351"/>
        <end position="376"/>
    </location>
</feature>
<keyword evidence="1" id="KW-0812">Transmembrane</keyword>
<evidence type="ECO:0000313" key="3">
    <source>
        <dbReference type="Proteomes" id="UP000621455"/>
    </source>
</evidence>
<proteinExistence type="predicted"/>
<sequence>MNAVTRAISRLDAGVVRLWDGLDRAVVLRLSMWLGPVLAGLVSMWLGQDANWDLRNYHWYNPYAFLNGKIGFDLNPGQFQSYFNPTIDLLYYGLATHFPTRVTGFVMGFLHGLNYVLLLMITRQVLRSGEPAAAGAAPYRLPLMLALAGCTGFAFLSQLGNTMGDNLTTLTVLGAIALLLNQWPQLLAGGARGAMVAALAGLIIGAGTGLKLTNANYALALCLALLTLRASLWRRIGTAFVFGLGTLAGIAASAGHWYWLMWKQFGNPLFPQFNNIFKGPLAAPISVADMGWVPKGLSEFLLWPFIFTFNPRRVIELPMTQILWPIVYLAFIVFIAQRLRRLWLAAPAPSATATAGADAAGARMLLVFFALSYVIWLKLFGIYRYLVPLELIAPLVLWLLLHRLCALPTARVIGASCLLLAVVAGMPRVNWGHHFNGPTSFQVQVPAFADPSQSMVFTVHGDPPMSWLIPNFPSRLAFAALGSGFPESPQFAARVAEMVAARKGPLYVMLTANGLAPGPRQGGAVPDPDTIARQLRVHVAGQEILKRYGLTFNDASCIVYEAGFGGSKNSDPYQLCEVGKLP</sequence>
<keyword evidence="3" id="KW-1185">Reference proteome</keyword>
<evidence type="ECO:0008006" key="4">
    <source>
        <dbReference type="Google" id="ProtNLM"/>
    </source>
</evidence>
<keyword evidence="1" id="KW-1133">Transmembrane helix</keyword>
<accession>A0ABX0N0E7</accession>
<dbReference type="Proteomes" id="UP000621455">
    <property type="component" value="Unassembled WGS sequence"/>
</dbReference>
<feature type="transmembrane region" description="Helical" evidence="1">
    <location>
        <begin position="26"/>
        <end position="46"/>
    </location>
</feature>
<keyword evidence="1" id="KW-0472">Membrane</keyword>
<comment type="caution">
    <text evidence="2">The sequence shown here is derived from an EMBL/GenBank/DDBJ whole genome shotgun (WGS) entry which is preliminary data.</text>
</comment>
<evidence type="ECO:0000313" key="2">
    <source>
        <dbReference type="EMBL" id="NHZ78750.1"/>
    </source>
</evidence>
<protein>
    <recommendedName>
        <fullName evidence="4">DUF2029 domain-containing protein</fullName>
    </recommendedName>
</protein>
<reference evidence="2 3" key="1">
    <citation type="submission" date="2019-10" db="EMBL/GenBank/DDBJ databases">
        <title>Taxonomy of Antarctic Massilia spp.: description of Massilia rubra sp. nov., Massilia aquatica sp. nov., Massilia mucilaginosa sp. nov., Massilia frigida sp. nov. isolated from streams, lakes and regoliths.</title>
        <authorList>
            <person name="Holochova P."/>
            <person name="Sedlacek I."/>
            <person name="Kralova S."/>
            <person name="Maslanova I."/>
            <person name="Busse H.-J."/>
            <person name="Stankova E."/>
            <person name="Vrbovska V."/>
            <person name="Kovarovic V."/>
            <person name="Bartak M."/>
            <person name="Svec P."/>
            <person name="Pantucek R."/>
        </authorList>
    </citation>
    <scope>NUCLEOTIDE SEQUENCE [LARGE SCALE GENOMIC DNA]</scope>
    <source>
        <strain evidence="2 3">CCM 8695</strain>
    </source>
</reference>
<feature type="transmembrane region" description="Helical" evidence="1">
    <location>
        <begin position="239"/>
        <end position="259"/>
    </location>
</feature>
<evidence type="ECO:0000256" key="1">
    <source>
        <dbReference type="SAM" id="Phobius"/>
    </source>
</evidence>
<feature type="transmembrane region" description="Helical" evidence="1">
    <location>
        <begin position="190"/>
        <end position="209"/>
    </location>
</feature>
<name>A0ABX0N0E7_9BURK</name>
<feature type="transmembrane region" description="Helical" evidence="1">
    <location>
        <begin position="102"/>
        <end position="121"/>
    </location>
</feature>
<organism evidence="2 3">
    <name type="scientific">Massilia frigida</name>
    <dbReference type="NCBI Taxonomy" id="2609281"/>
    <lineage>
        <taxon>Bacteria</taxon>
        <taxon>Pseudomonadati</taxon>
        <taxon>Pseudomonadota</taxon>
        <taxon>Betaproteobacteria</taxon>
        <taxon>Burkholderiales</taxon>
        <taxon>Oxalobacteraceae</taxon>
        <taxon>Telluria group</taxon>
        <taxon>Massilia</taxon>
    </lineage>
</organism>
<dbReference type="EMBL" id="WHJG01000004">
    <property type="protein sequence ID" value="NHZ78750.1"/>
    <property type="molecule type" value="Genomic_DNA"/>
</dbReference>
<feature type="transmembrane region" description="Helical" evidence="1">
    <location>
        <begin position="141"/>
        <end position="160"/>
    </location>
</feature>
<gene>
    <name evidence="2" type="ORF">F2P44_05580</name>
</gene>